<dbReference type="HOGENOM" id="CLU_093754_0_0_12"/>
<sequence>MQILISIIINVIILAVVMPLFYVYIVSRARERLEKEVIKKARDEIEALVKEFNNIALSRISLLEDAITRANNLNKQLNEKDPQFSQLKEKKEATLNANIKMKYDVSSLDEKNILDIKVEDDKKDITEENDEKNKESLNNNNNNNNNILDITIEKTEKIEKENKQIEENNIKETIKEDNNSKKEEIKISRYDEIRKIKENSKKEAIEKLRKQLDMTIRNNITLNRNNNSEDNNSANDYNSDEKIKHENILKLHKEGLSNKEIAAKLKCSLTEVDIIIELNNN</sequence>
<organism evidence="4 5">
    <name type="scientific">Brachyspira pilosicoli WesB</name>
    <dbReference type="NCBI Taxonomy" id="1161918"/>
    <lineage>
        <taxon>Bacteria</taxon>
        <taxon>Pseudomonadati</taxon>
        <taxon>Spirochaetota</taxon>
        <taxon>Spirochaetia</taxon>
        <taxon>Brachyspirales</taxon>
        <taxon>Brachyspiraceae</taxon>
        <taxon>Brachyspira</taxon>
    </lineage>
</organism>
<reference evidence="4 5" key="1">
    <citation type="journal article" date="2012" name="BMC Genomics">
        <title>Comparative genomics of Brachyspira pilosicoli strains: genome rearrangements, reductions and correlation of genetic compliment with phenotypic diversity.</title>
        <authorList>
            <person name="Mappley L.J."/>
            <person name="Black M.L."/>
            <person name="Abuoun M."/>
            <person name="Darby A.C."/>
            <person name="Woodward M.J."/>
            <person name="Parkhill J."/>
            <person name="Turner A.K."/>
            <person name="Bellgard M.I."/>
            <person name="La T."/>
            <person name="Phillips N.D."/>
            <person name="La Ragione R.M."/>
            <person name="Hampson D.J."/>
        </authorList>
    </citation>
    <scope>NUCLEOTIDE SEQUENCE [LARGE SCALE GENOMIC DNA]</scope>
    <source>
        <strain evidence="4">WesB</strain>
    </source>
</reference>
<evidence type="ECO:0000256" key="2">
    <source>
        <dbReference type="SAM" id="MobiDB-lite"/>
    </source>
</evidence>
<feature type="coiled-coil region" evidence="1">
    <location>
        <begin position="31"/>
        <end position="80"/>
    </location>
</feature>
<feature type="transmembrane region" description="Helical" evidence="3">
    <location>
        <begin position="6"/>
        <end position="25"/>
    </location>
</feature>
<keyword evidence="1" id="KW-0175">Coiled coil</keyword>
<dbReference type="OrthoDB" id="307774at2"/>
<name>K0JFP5_BRAPL</name>
<evidence type="ECO:0000256" key="3">
    <source>
        <dbReference type="SAM" id="Phobius"/>
    </source>
</evidence>
<feature type="region of interest" description="Disordered" evidence="2">
    <location>
        <begin position="127"/>
        <end position="146"/>
    </location>
</feature>
<protein>
    <submittedName>
        <fullName evidence="4">Uncharacterized protein</fullName>
    </submittedName>
</protein>
<dbReference type="EMBL" id="HE793032">
    <property type="protein sequence ID" value="CCG56758.1"/>
    <property type="molecule type" value="Genomic_DNA"/>
</dbReference>
<dbReference type="Proteomes" id="UP000003759">
    <property type="component" value="Chromosome"/>
</dbReference>
<evidence type="ECO:0000313" key="5">
    <source>
        <dbReference type="Proteomes" id="UP000003759"/>
    </source>
</evidence>
<dbReference type="PATRIC" id="fig|1161918.5.peg.597"/>
<dbReference type="KEGG" id="bpw:WESB_1290"/>
<evidence type="ECO:0000256" key="1">
    <source>
        <dbReference type="SAM" id="Coils"/>
    </source>
</evidence>
<proteinExistence type="predicted"/>
<accession>K0JFP5</accession>
<gene>
    <name evidence="4" type="ORF">WESB_1290</name>
</gene>
<keyword evidence="3" id="KW-0472">Membrane</keyword>
<dbReference type="RefSeq" id="WP_014933073.1">
    <property type="nucleotide sequence ID" value="NC_018604.1"/>
</dbReference>
<dbReference type="AlphaFoldDB" id="K0JFP5"/>
<keyword evidence="3" id="KW-1133">Transmembrane helix</keyword>
<evidence type="ECO:0000313" key="4">
    <source>
        <dbReference type="EMBL" id="CCG56758.1"/>
    </source>
</evidence>
<keyword evidence="3" id="KW-0812">Transmembrane</keyword>